<dbReference type="PIRSF" id="PIRSF002741">
    <property type="entry name" value="MppA"/>
    <property type="match status" value="1"/>
</dbReference>
<evidence type="ECO:0000259" key="2">
    <source>
        <dbReference type="Pfam" id="PF00496"/>
    </source>
</evidence>
<dbReference type="InterPro" id="IPR030678">
    <property type="entry name" value="Peptide/Ni-bd"/>
</dbReference>
<dbReference type="GO" id="GO:0043190">
    <property type="term" value="C:ATP-binding cassette (ABC) transporter complex"/>
    <property type="evidence" value="ECO:0007669"/>
    <property type="project" value="InterPro"/>
</dbReference>
<accession>A0A6M0RU44</accession>
<feature type="compositionally biased region" description="Acidic residues" evidence="1">
    <location>
        <begin position="613"/>
        <end position="637"/>
    </location>
</feature>
<dbReference type="EMBL" id="QXHD01000004">
    <property type="protein sequence ID" value="NEZ59775.1"/>
    <property type="molecule type" value="Genomic_DNA"/>
</dbReference>
<keyword evidence="4" id="KW-1185">Reference proteome</keyword>
<name>A0A6M0RU44_9CYAN</name>
<organism evidence="3 4">
    <name type="scientific">Adonisia turfae CCMR0081</name>
    <dbReference type="NCBI Taxonomy" id="2292702"/>
    <lineage>
        <taxon>Bacteria</taxon>
        <taxon>Bacillati</taxon>
        <taxon>Cyanobacteriota</taxon>
        <taxon>Adonisia</taxon>
        <taxon>Adonisia turfae</taxon>
    </lineage>
</organism>
<reference evidence="3 4" key="1">
    <citation type="journal article" date="2020" name="Microb. Ecol.">
        <title>Ecogenomics of the Marine Benthic Filamentous Cyanobacterium Adonisia.</title>
        <authorList>
            <person name="Walter J.M."/>
            <person name="Coutinho F.H."/>
            <person name="Leomil L."/>
            <person name="Hargreaves P.I."/>
            <person name="Campeao M.E."/>
            <person name="Vieira V.V."/>
            <person name="Silva B.S."/>
            <person name="Fistarol G.O."/>
            <person name="Salomon P.S."/>
            <person name="Sawabe T."/>
            <person name="Mino S."/>
            <person name="Hosokawa M."/>
            <person name="Miyashita H."/>
            <person name="Maruyama F."/>
            <person name="van Verk M.C."/>
            <person name="Dutilh B.E."/>
            <person name="Thompson C.C."/>
            <person name="Thompson F.L."/>
        </authorList>
    </citation>
    <scope>NUCLEOTIDE SEQUENCE [LARGE SCALE GENOMIC DNA]</scope>
    <source>
        <strain evidence="3 4">CCMR0081</strain>
    </source>
</reference>
<dbReference type="InterPro" id="IPR039424">
    <property type="entry name" value="SBP_5"/>
</dbReference>
<gene>
    <name evidence="3" type="ORF">DXZ20_29865</name>
</gene>
<dbReference type="Gene3D" id="3.40.190.10">
    <property type="entry name" value="Periplasmic binding protein-like II"/>
    <property type="match status" value="1"/>
</dbReference>
<dbReference type="AlphaFoldDB" id="A0A6M0RU44"/>
<proteinExistence type="predicted"/>
<feature type="domain" description="Solute-binding protein family 5" evidence="2">
    <location>
        <begin position="101"/>
        <end position="499"/>
    </location>
</feature>
<evidence type="ECO:0000313" key="3">
    <source>
        <dbReference type="EMBL" id="NEZ59775.1"/>
    </source>
</evidence>
<protein>
    <submittedName>
        <fullName evidence="3">Peptide ABC transporter substrate-binding protein</fullName>
    </submittedName>
</protein>
<dbReference type="Proteomes" id="UP000481033">
    <property type="component" value="Unassembled WGS sequence"/>
</dbReference>
<dbReference type="GO" id="GO:0042597">
    <property type="term" value="C:periplasmic space"/>
    <property type="evidence" value="ECO:0007669"/>
    <property type="project" value="UniProtKB-ARBA"/>
</dbReference>
<dbReference type="Gene3D" id="3.10.105.10">
    <property type="entry name" value="Dipeptide-binding Protein, Domain 3"/>
    <property type="match status" value="1"/>
</dbReference>
<dbReference type="GO" id="GO:0015833">
    <property type="term" value="P:peptide transport"/>
    <property type="evidence" value="ECO:0007669"/>
    <property type="project" value="TreeGrafter"/>
</dbReference>
<dbReference type="InterPro" id="IPR000914">
    <property type="entry name" value="SBP_5_dom"/>
</dbReference>
<dbReference type="CDD" id="cd08513">
    <property type="entry name" value="PBP2_thermophilic_Hb8_like"/>
    <property type="match status" value="1"/>
</dbReference>
<dbReference type="GO" id="GO:1904680">
    <property type="term" value="F:peptide transmembrane transporter activity"/>
    <property type="evidence" value="ECO:0007669"/>
    <property type="project" value="TreeGrafter"/>
</dbReference>
<dbReference type="PANTHER" id="PTHR30290:SF65">
    <property type="entry name" value="MONOACYL PHOSPHATIDYLINOSITOL TETRAMANNOSIDE-BINDING PROTEIN LPQW-RELATED"/>
    <property type="match status" value="1"/>
</dbReference>
<dbReference type="Pfam" id="PF00496">
    <property type="entry name" value="SBP_bac_5"/>
    <property type="match status" value="1"/>
</dbReference>
<sequence length="637" mass="71291">MLFSWSQSLRQLPLVQKRMASLLALSVLITGCQQPVQPVSSTDSPHDDSLDEYVAPPEVLTLIYGRAPVTLNPHLATGFQDFEVARIIYEPLASYGPDGELIPVLAAEIPSLDNGGVSEDGLSITWKLKETLRWSDGEALTAEDVAFTYKFIANPTVAAVTAQYYQDIESVEATDDHTVKITFKQPTASWQMPFTGLNGLILPEHLFKDFNSRKAREAPANFQPVGTGPYRYLTEANGRLLFVPNELYRQPVGGFKRIEILGNVPPYVAARDVLRDGTADFAHNIQLESAALVDLVQTGEAGGLVLTFGSQVERIMLNFADPDQETEAKERASKEFPHPILQDVRVRQAIDYGIDRQAIVDQLYGDLGIPTSQLLMAPTPAEDELIDFNHDVEKAKELLEEAGWVDSDDDGIRDRNDQPLQLLFQTSIGTIRQATQSLVQEQLAAIGIDILIERVRTEDFFSADPEQTNSINHFYADMQEYAIGNDIPDPTIYMGWWTCDNIAALANNWQKPNNARYCNAEYDKLWNTARQERDADKRNELFRQMDQMLADDVAVLPIVHRALSNAVSYRITGYNFTPWDASTWDIANWRPVESVENNADMPSEEANSKDIDIIDSQDVEQSSEESEPDNESEDQAP</sequence>
<dbReference type="PANTHER" id="PTHR30290">
    <property type="entry name" value="PERIPLASMIC BINDING COMPONENT OF ABC TRANSPORTER"/>
    <property type="match status" value="1"/>
</dbReference>
<comment type="caution">
    <text evidence="3">The sequence shown here is derived from an EMBL/GenBank/DDBJ whole genome shotgun (WGS) entry which is preliminary data.</text>
</comment>
<feature type="region of interest" description="Disordered" evidence="1">
    <location>
        <begin position="597"/>
        <end position="637"/>
    </location>
</feature>
<dbReference type="SUPFAM" id="SSF53850">
    <property type="entry name" value="Periplasmic binding protein-like II"/>
    <property type="match status" value="1"/>
</dbReference>
<evidence type="ECO:0000313" key="4">
    <source>
        <dbReference type="Proteomes" id="UP000481033"/>
    </source>
</evidence>
<evidence type="ECO:0000256" key="1">
    <source>
        <dbReference type="SAM" id="MobiDB-lite"/>
    </source>
</evidence>